<proteinExistence type="inferred from homology"/>
<keyword evidence="4 8" id="KW-0808">Transferase</keyword>
<sequence length="432" mass="45916">MSEIYMPRLSDTMEEGVISSWQKQLGDKVSPGDVLVEIETDKAVMEYEAFDEGYLIQQTVSAGDTVPIGAVIGILGDTPDATPPAPAEQSAQPEEKTETGAQQTETVAEAAPQADSTTGSAATSGTDGQERGRTSPLARRLAREYGLDINTIQGSGPKGRVVRADIEAAANARGTSSAAGGESPATTQPAAPAAPAAAESDDGRDSEEVSLSNVRKVIARRMAEAKQEVPHFYLRRTIDAEPLREFRTQINNQLADTGVKVSFNDLIIKAVASVLRRHPAVNSSWVDGRLLRHNRVNIGVAVAIEGGLVVPVIRDADRTSVSDIAVQVRELAEKARNNKLTPQDMSAGTFSVSNLGMFGVDSFSAVINPPEAAILAVGAMRPEAVVHNNELAVRNTLSLELSVDHRAVDGATGAEYLRELAEVLEHPMRIVV</sequence>
<dbReference type="InterPro" id="IPR036625">
    <property type="entry name" value="E3-bd_dom_sf"/>
</dbReference>
<dbReference type="PANTHER" id="PTHR23151:SF90">
    <property type="entry name" value="DIHYDROLIPOYLLYSINE-RESIDUE ACETYLTRANSFERASE COMPONENT OF PYRUVATE DEHYDROGENASE COMPLEX, MITOCHONDRIAL-RELATED"/>
    <property type="match status" value="1"/>
</dbReference>
<comment type="cofactor">
    <cofactor evidence="1 4">
        <name>(R)-lipoate</name>
        <dbReference type="ChEBI" id="CHEBI:83088"/>
    </cofactor>
</comment>
<dbReference type="PROSITE" id="PS51826">
    <property type="entry name" value="PSBD"/>
    <property type="match status" value="1"/>
</dbReference>
<feature type="compositionally biased region" description="Low complexity" evidence="5">
    <location>
        <begin position="114"/>
        <end position="127"/>
    </location>
</feature>
<comment type="caution">
    <text evidence="8">The sequence shown here is derived from an EMBL/GenBank/DDBJ whole genome shotgun (WGS) entry which is preliminary data.</text>
</comment>
<dbReference type="Pfam" id="PF00364">
    <property type="entry name" value="Biotin_lipoyl"/>
    <property type="match status" value="1"/>
</dbReference>
<keyword evidence="4 8" id="KW-0012">Acyltransferase</keyword>
<gene>
    <name evidence="8" type="ORF">RIF23_14090</name>
</gene>
<dbReference type="PANTHER" id="PTHR23151">
    <property type="entry name" value="DIHYDROLIPOAMIDE ACETYL/SUCCINYL-TRANSFERASE-RELATED"/>
    <property type="match status" value="1"/>
</dbReference>
<evidence type="ECO:0000256" key="4">
    <source>
        <dbReference type="RuleBase" id="RU003423"/>
    </source>
</evidence>
<dbReference type="CDD" id="cd06849">
    <property type="entry name" value="lipoyl_domain"/>
    <property type="match status" value="1"/>
</dbReference>
<dbReference type="Pfam" id="PF00198">
    <property type="entry name" value="2-oxoacid_dh"/>
    <property type="match status" value="1"/>
</dbReference>
<evidence type="ECO:0000256" key="3">
    <source>
        <dbReference type="ARBA" id="ARBA00022823"/>
    </source>
</evidence>
<accession>A0ABU2H8V1</accession>
<dbReference type="PROSITE" id="PS50968">
    <property type="entry name" value="BIOTINYL_LIPOYL"/>
    <property type="match status" value="1"/>
</dbReference>
<dbReference type="InterPro" id="IPR011053">
    <property type="entry name" value="Single_hybrid_motif"/>
</dbReference>
<evidence type="ECO:0000256" key="1">
    <source>
        <dbReference type="ARBA" id="ARBA00001938"/>
    </source>
</evidence>
<dbReference type="InterPro" id="IPR023213">
    <property type="entry name" value="CAT-like_dom_sf"/>
</dbReference>
<evidence type="ECO:0000259" key="7">
    <source>
        <dbReference type="PROSITE" id="PS51826"/>
    </source>
</evidence>
<evidence type="ECO:0000259" key="6">
    <source>
        <dbReference type="PROSITE" id="PS50968"/>
    </source>
</evidence>
<dbReference type="InterPro" id="IPR004167">
    <property type="entry name" value="PSBD"/>
</dbReference>
<feature type="domain" description="Peripheral subunit-binding (PSBD)" evidence="7">
    <location>
        <begin position="133"/>
        <end position="170"/>
    </location>
</feature>
<protein>
    <recommendedName>
        <fullName evidence="4">Dihydrolipoamide acetyltransferase component of pyruvate dehydrogenase complex</fullName>
        <ecNumber evidence="4">2.3.1.-</ecNumber>
    </recommendedName>
</protein>
<dbReference type="SUPFAM" id="SSF52777">
    <property type="entry name" value="CoA-dependent acyltransferases"/>
    <property type="match status" value="1"/>
</dbReference>
<dbReference type="EMBL" id="JAVLVT010000006">
    <property type="protein sequence ID" value="MDS1271427.1"/>
    <property type="molecule type" value="Genomic_DNA"/>
</dbReference>
<feature type="domain" description="Lipoyl-binding" evidence="6">
    <location>
        <begin position="1"/>
        <end position="76"/>
    </location>
</feature>
<dbReference type="InterPro" id="IPR000089">
    <property type="entry name" value="Biotin_lipoyl"/>
</dbReference>
<comment type="similarity">
    <text evidence="2 4">Belongs to the 2-oxoacid dehydrogenase family.</text>
</comment>
<feature type="compositionally biased region" description="Low complexity" evidence="5">
    <location>
        <begin position="173"/>
        <end position="198"/>
    </location>
</feature>
<dbReference type="GO" id="GO:0016746">
    <property type="term" value="F:acyltransferase activity"/>
    <property type="evidence" value="ECO:0007669"/>
    <property type="project" value="UniProtKB-KW"/>
</dbReference>
<dbReference type="InterPro" id="IPR045257">
    <property type="entry name" value="E2/Pdx1"/>
</dbReference>
<feature type="region of interest" description="Disordered" evidence="5">
    <location>
        <begin position="74"/>
        <end position="136"/>
    </location>
</feature>
<dbReference type="RefSeq" id="WP_310912988.1">
    <property type="nucleotide sequence ID" value="NZ_JAVLVT010000006.1"/>
</dbReference>
<dbReference type="InterPro" id="IPR001078">
    <property type="entry name" value="2-oxoacid_DH_actylTfrase"/>
</dbReference>
<dbReference type="Gene3D" id="2.40.50.100">
    <property type="match status" value="1"/>
</dbReference>
<dbReference type="SUPFAM" id="SSF47005">
    <property type="entry name" value="Peripheral subunit-binding domain of 2-oxo acid dehydrogenase complex"/>
    <property type="match status" value="1"/>
</dbReference>
<dbReference type="Proteomes" id="UP001250214">
    <property type="component" value="Unassembled WGS sequence"/>
</dbReference>
<organism evidence="8 9">
    <name type="scientific">Lipingzhangella rawalii</name>
    <dbReference type="NCBI Taxonomy" id="2055835"/>
    <lineage>
        <taxon>Bacteria</taxon>
        <taxon>Bacillati</taxon>
        <taxon>Actinomycetota</taxon>
        <taxon>Actinomycetes</taxon>
        <taxon>Streptosporangiales</taxon>
        <taxon>Nocardiopsidaceae</taxon>
        <taxon>Lipingzhangella</taxon>
    </lineage>
</organism>
<dbReference type="Pfam" id="PF02817">
    <property type="entry name" value="E3_binding"/>
    <property type="match status" value="1"/>
</dbReference>
<evidence type="ECO:0000313" key="9">
    <source>
        <dbReference type="Proteomes" id="UP001250214"/>
    </source>
</evidence>
<reference evidence="9" key="1">
    <citation type="submission" date="2023-07" db="EMBL/GenBank/DDBJ databases">
        <title>Novel species in the genus Lipingzhangella isolated from Sambhar Salt Lake.</title>
        <authorList>
            <person name="Jiya N."/>
            <person name="Kajale S."/>
            <person name="Sharma A."/>
        </authorList>
    </citation>
    <scope>NUCLEOTIDE SEQUENCE [LARGE SCALE GENOMIC DNA]</scope>
    <source>
        <strain evidence="9">LS1_29</strain>
    </source>
</reference>
<dbReference type="Gene3D" id="4.10.320.10">
    <property type="entry name" value="E3-binding domain"/>
    <property type="match status" value="1"/>
</dbReference>
<dbReference type="EC" id="2.3.1.-" evidence="4"/>
<keyword evidence="3 4" id="KW-0450">Lipoyl</keyword>
<feature type="region of interest" description="Disordered" evidence="5">
    <location>
        <begin position="173"/>
        <end position="209"/>
    </location>
</feature>
<evidence type="ECO:0000313" key="8">
    <source>
        <dbReference type="EMBL" id="MDS1271427.1"/>
    </source>
</evidence>
<evidence type="ECO:0000256" key="5">
    <source>
        <dbReference type="SAM" id="MobiDB-lite"/>
    </source>
</evidence>
<dbReference type="Gene3D" id="3.30.559.10">
    <property type="entry name" value="Chloramphenicol acetyltransferase-like domain"/>
    <property type="match status" value="1"/>
</dbReference>
<name>A0ABU2H8V1_9ACTN</name>
<evidence type="ECO:0000256" key="2">
    <source>
        <dbReference type="ARBA" id="ARBA00007317"/>
    </source>
</evidence>
<keyword evidence="9" id="KW-1185">Reference proteome</keyword>
<dbReference type="SUPFAM" id="SSF51230">
    <property type="entry name" value="Single hybrid motif"/>
    <property type="match status" value="1"/>
</dbReference>